<comment type="similarity">
    <text evidence="2">Belongs to the nitroreductase family.</text>
</comment>
<keyword evidence="8" id="KW-1185">Reference proteome</keyword>
<comment type="cofactor">
    <cofactor evidence="1">
        <name>FMN</name>
        <dbReference type="ChEBI" id="CHEBI:58210"/>
    </cofactor>
</comment>
<dbReference type="AlphaFoldDB" id="A0A128EU39"/>
<dbReference type="Pfam" id="PF00881">
    <property type="entry name" value="Nitroreductase"/>
    <property type="match status" value="1"/>
</dbReference>
<evidence type="ECO:0000256" key="1">
    <source>
        <dbReference type="ARBA" id="ARBA00001917"/>
    </source>
</evidence>
<dbReference type="RefSeq" id="WP_062660973.1">
    <property type="nucleotide sequence ID" value="NZ_FIZX01000001.1"/>
</dbReference>
<dbReference type="InterPro" id="IPR000415">
    <property type="entry name" value="Nitroreductase-like"/>
</dbReference>
<dbReference type="SUPFAM" id="SSF55469">
    <property type="entry name" value="FMN-dependent nitroreductase-like"/>
    <property type="match status" value="1"/>
</dbReference>
<keyword evidence="4" id="KW-0288">FMN</keyword>
<evidence type="ECO:0000256" key="5">
    <source>
        <dbReference type="ARBA" id="ARBA00023002"/>
    </source>
</evidence>
<evidence type="ECO:0000313" key="7">
    <source>
        <dbReference type="EMBL" id="CZF78102.1"/>
    </source>
</evidence>
<organism evidence="7 8">
    <name type="scientific">Grimontia celer</name>
    <dbReference type="NCBI Taxonomy" id="1796497"/>
    <lineage>
        <taxon>Bacteria</taxon>
        <taxon>Pseudomonadati</taxon>
        <taxon>Pseudomonadota</taxon>
        <taxon>Gammaproteobacteria</taxon>
        <taxon>Vibrionales</taxon>
        <taxon>Vibrionaceae</taxon>
        <taxon>Grimontia</taxon>
    </lineage>
</organism>
<evidence type="ECO:0000256" key="3">
    <source>
        <dbReference type="ARBA" id="ARBA00022630"/>
    </source>
</evidence>
<feature type="domain" description="Nitroreductase" evidence="6">
    <location>
        <begin position="8"/>
        <end position="183"/>
    </location>
</feature>
<dbReference type="Gene3D" id="3.40.109.10">
    <property type="entry name" value="NADH Oxidase"/>
    <property type="match status" value="1"/>
</dbReference>
<evidence type="ECO:0000256" key="4">
    <source>
        <dbReference type="ARBA" id="ARBA00022643"/>
    </source>
</evidence>
<evidence type="ECO:0000259" key="6">
    <source>
        <dbReference type="Pfam" id="PF00881"/>
    </source>
</evidence>
<keyword evidence="3" id="KW-0285">Flavoprotein</keyword>
<evidence type="ECO:0000313" key="8">
    <source>
        <dbReference type="Proteomes" id="UP000071641"/>
    </source>
</evidence>
<dbReference type="PANTHER" id="PTHR43673">
    <property type="entry name" value="NAD(P)H NITROREDUCTASE YDGI-RELATED"/>
    <property type="match status" value="1"/>
</dbReference>
<dbReference type="OrthoDB" id="9809288at2"/>
<dbReference type="InterPro" id="IPR029479">
    <property type="entry name" value="Nitroreductase"/>
</dbReference>
<dbReference type="STRING" id="1796497.GCE9029_00620"/>
<dbReference type="EC" id="1.-.-.-" evidence="7"/>
<name>A0A128EU39_9GAMM</name>
<gene>
    <name evidence="7" type="ORF">GCE9029_00620</name>
</gene>
<proteinExistence type="inferred from homology"/>
<dbReference type="GO" id="GO:0016491">
    <property type="term" value="F:oxidoreductase activity"/>
    <property type="evidence" value="ECO:0007669"/>
    <property type="project" value="UniProtKB-KW"/>
</dbReference>
<dbReference type="EMBL" id="FIZX01000001">
    <property type="protein sequence ID" value="CZF78102.1"/>
    <property type="molecule type" value="Genomic_DNA"/>
</dbReference>
<sequence length="208" mass="22712">MNVLEALNWRYAVNQFSEQTLNQEAIDGLIESVRLAPSSYGVQPFKLLVIENPALKHACLAQSYGQQKVADNSHLLVLAHKTALNEADIEDFIEQLAANQNRPASDLRAYQDQIASSLLGLSQPQQAAWAAQQCFIALGTLVSHAAVEQIDACPMTGFDSAGLNEVLGLDKQGLNAVIICPVGVRSETDRTANRPKFRLSRDQLVETL</sequence>
<dbReference type="PANTHER" id="PTHR43673:SF2">
    <property type="entry name" value="NITROREDUCTASE"/>
    <property type="match status" value="1"/>
</dbReference>
<accession>A0A128EU39</accession>
<reference evidence="8" key="1">
    <citation type="submission" date="2016-02" db="EMBL/GenBank/DDBJ databases">
        <authorList>
            <person name="Rodrigo-Torres Lidia"/>
            <person name="Arahal R.David."/>
        </authorList>
    </citation>
    <scope>NUCLEOTIDE SEQUENCE [LARGE SCALE GENOMIC DNA]</scope>
    <source>
        <strain evidence="8">CECT 9029</strain>
    </source>
</reference>
<evidence type="ECO:0000256" key="2">
    <source>
        <dbReference type="ARBA" id="ARBA00007118"/>
    </source>
</evidence>
<protein>
    <submittedName>
        <fullName evidence="7">Putative NAD(P)H nitroreductase</fullName>
        <ecNumber evidence="7">1.-.-.-</ecNumber>
    </submittedName>
</protein>
<keyword evidence="5 7" id="KW-0560">Oxidoreductase</keyword>
<dbReference type="Proteomes" id="UP000071641">
    <property type="component" value="Unassembled WGS sequence"/>
</dbReference>